<keyword evidence="1" id="KW-0812">Transmembrane</keyword>
<dbReference type="EC" id="1.10.3.9" evidence="2"/>
<name>V9MMS1_9ALVE</name>
<geneLocation type="chloroplast" evidence="2"/>
<keyword evidence="2" id="KW-0150">Chloroplast</keyword>
<dbReference type="EMBL" id="KC618582">
    <property type="protein sequence ID" value="AGI04111.1"/>
    <property type="molecule type" value="mRNA"/>
</dbReference>
<proteinExistence type="evidence at transcript level"/>
<feature type="non-terminal residue" evidence="2">
    <location>
        <position position="1"/>
    </location>
</feature>
<dbReference type="AlphaFoldDB" id="V9MMS1"/>
<keyword evidence="1" id="KW-0472">Membrane</keyword>
<keyword evidence="1" id="KW-1133">Transmembrane helix</keyword>
<protein>
    <submittedName>
        <fullName evidence="2">Photosystem II protein J</fullName>
        <ecNumber evidence="2">1.10.3.9</ecNumber>
    </submittedName>
</protein>
<feature type="transmembrane region" description="Helical" evidence="1">
    <location>
        <begin position="12"/>
        <end position="33"/>
    </location>
</feature>
<keyword evidence="2" id="KW-0934">Plastid</keyword>
<sequence>RSSLICWIYWWYSYFISTGIFLLWVVHWIRIFFV</sequence>
<keyword evidence="2" id="KW-0560">Oxidoreductase</keyword>
<organism evidence="2">
    <name type="scientific">Chromera velia</name>
    <dbReference type="NCBI Taxonomy" id="505693"/>
    <lineage>
        <taxon>Eukaryota</taxon>
        <taxon>Sar</taxon>
        <taxon>Alveolata</taxon>
        <taxon>Colpodellida</taxon>
        <taxon>Chromeraceae</taxon>
        <taxon>Chromera</taxon>
    </lineage>
</organism>
<gene>
    <name evidence="2" type="primary">psbJ</name>
</gene>
<evidence type="ECO:0000256" key="1">
    <source>
        <dbReference type="SAM" id="Phobius"/>
    </source>
</evidence>
<evidence type="ECO:0000313" key="2">
    <source>
        <dbReference type="EMBL" id="AGI04111.1"/>
    </source>
</evidence>
<reference evidence="2" key="1">
    <citation type="journal article" date="2014" name="PLoS Genet.">
        <title>Evolution of Chloroplast Transcript Processing in Plasmodium and Its Chromerid Algal Relatives.</title>
        <authorList>
            <person name="Dorrell R.G."/>
            <person name="Drew J."/>
            <person name="Nisbet R.E.R."/>
            <person name="Howe C.J."/>
        </authorList>
    </citation>
    <scope>NUCLEOTIDE SEQUENCE</scope>
    <source>
        <strain evidence="2">CCMP2878</strain>
    </source>
</reference>
<accession>V9MMS1</accession>
<feature type="non-terminal residue" evidence="2">
    <location>
        <position position="34"/>
    </location>
</feature>
<dbReference type="GO" id="GO:0016491">
    <property type="term" value="F:oxidoreductase activity"/>
    <property type="evidence" value="ECO:0007669"/>
    <property type="project" value="UniProtKB-KW"/>
</dbReference>